<keyword evidence="1" id="KW-0472">Membrane</keyword>
<evidence type="ECO:0000256" key="1">
    <source>
        <dbReference type="SAM" id="Phobius"/>
    </source>
</evidence>
<evidence type="ECO:0008006" key="4">
    <source>
        <dbReference type="Google" id="ProtNLM"/>
    </source>
</evidence>
<protein>
    <recommendedName>
        <fullName evidence="4">Transmembrane protein</fullName>
    </recommendedName>
</protein>
<name>A0C3Q8_PARTE</name>
<keyword evidence="3" id="KW-1185">Reference proteome</keyword>
<dbReference type="RefSeq" id="XP_001432822.1">
    <property type="nucleotide sequence ID" value="XM_001432785.1"/>
</dbReference>
<feature type="transmembrane region" description="Helical" evidence="1">
    <location>
        <begin position="143"/>
        <end position="164"/>
    </location>
</feature>
<dbReference type="HOGENOM" id="CLU_1506224_0_0_1"/>
<dbReference type="InParanoid" id="A0C3Q8"/>
<evidence type="ECO:0000313" key="2">
    <source>
        <dbReference type="EMBL" id="CAK65425.1"/>
    </source>
</evidence>
<keyword evidence="1" id="KW-1133">Transmembrane helix</keyword>
<feature type="transmembrane region" description="Helical" evidence="1">
    <location>
        <begin position="76"/>
        <end position="96"/>
    </location>
</feature>
<dbReference type="KEGG" id="ptm:GSPATT00034904001"/>
<organism evidence="2 3">
    <name type="scientific">Paramecium tetraurelia</name>
    <dbReference type="NCBI Taxonomy" id="5888"/>
    <lineage>
        <taxon>Eukaryota</taxon>
        <taxon>Sar</taxon>
        <taxon>Alveolata</taxon>
        <taxon>Ciliophora</taxon>
        <taxon>Intramacronucleata</taxon>
        <taxon>Oligohymenophorea</taxon>
        <taxon>Peniculida</taxon>
        <taxon>Parameciidae</taxon>
        <taxon>Paramecium</taxon>
    </lineage>
</organism>
<dbReference type="AlphaFoldDB" id="A0C3Q8"/>
<keyword evidence="1" id="KW-0812">Transmembrane</keyword>
<accession>A0C3Q8</accession>
<sequence length="179" mass="21846">MIQYNQLLNQNQPTFLQQNLQKIHFSLSTLIFPSKWQNSIQVSYQLQFQFNNQFLIDLSSQYVILFQLFLKHHYQLVMMLKIFQFYFHFLLTQPFLTVQYPKSDYFNCYYMKGINQYNFKFQPFQKQKYCLAISLLLKYCQQLAYIGIFLNQSVSNTLVIYYFINSTKNQNKKEWKESI</sequence>
<evidence type="ECO:0000313" key="3">
    <source>
        <dbReference type="Proteomes" id="UP000000600"/>
    </source>
</evidence>
<dbReference type="Proteomes" id="UP000000600">
    <property type="component" value="Unassembled WGS sequence"/>
</dbReference>
<dbReference type="OMA" id="YMKGINQ"/>
<dbReference type="GeneID" id="5018607"/>
<proteinExistence type="predicted"/>
<gene>
    <name evidence="2" type="ORF">GSPATT00034904001</name>
</gene>
<dbReference type="EMBL" id="CT868038">
    <property type="protein sequence ID" value="CAK65425.1"/>
    <property type="molecule type" value="Genomic_DNA"/>
</dbReference>
<reference evidence="2 3" key="1">
    <citation type="journal article" date="2006" name="Nature">
        <title>Global trends of whole-genome duplications revealed by the ciliate Paramecium tetraurelia.</title>
        <authorList>
            <consortium name="Genoscope"/>
            <person name="Aury J.-M."/>
            <person name="Jaillon O."/>
            <person name="Duret L."/>
            <person name="Noel B."/>
            <person name="Jubin C."/>
            <person name="Porcel B.M."/>
            <person name="Segurens B."/>
            <person name="Daubin V."/>
            <person name="Anthouard V."/>
            <person name="Aiach N."/>
            <person name="Arnaiz O."/>
            <person name="Billaut A."/>
            <person name="Beisson J."/>
            <person name="Blanc I."/>
            <person name="Bouhouche K."/>
            <person name="Camara F."/>
            <person name="Duharcourt S."/>
            <person name="Guigo R."/>
            <person name="Gogendeau D."/>
            <person name="Katinka M."/>
            <person name="Keller A.-M."/>
            <person name="Kissmehl R."/>
            <person name="Klotz C."/>
            <person name="Koll F."/>
            <person name="Le Moue A."/>
            <person name="Lepere C."/>
            <person name="Malinsky S."/>
            <person name="Nowacki M."/>
            <person name="Nowak J.K."/>
            <person name="Plattner H."/>
            <person name="Poulain J."/>
            <person name="Ruiz F."/>
            <person name="Serrano V."/>
            <person name="Zagulski M."/>
            <person name="Dessen P."/>
            <person name="Betermier M."/>
            <person name="Weissenbach J."/>
            <person name="Scarpelli C."/>
            <person name="Schachter V."/>
            <person name="Sperling L."/>
            <person name="Meyer E."/>
            <person name="Cohen J."/>
            <person name="Wincker P."/>
        </authorList>
    </citation>
    <scope>NUCLEOTIDE SEQUENCE [LARGE SCALE GENOMIC DNA]</scope>
    <source>
        <strain evidence="2 3">Stock d4-2</strain>
    </source>
</reference>